<dbReference type="InterPro" id="IPR029052">
    <property type="entry name" value="Metallo-depent_PP-like"/>
</dbReference>
<dbReference type="Pfam" id="PF00149">
    <property type="entry name" value="Metallophos"/>
    <property type="match status" value="1"/>
</dbReference>
<dbReference type="OrthoDB" id="606379at2"/>
<dbReference type="GO" id="GO:0016787">
    <property type="term" value="F:hydrolase activity"/>
    <property type="evidence" value="ECO:0007669"/>
    <property type="project" value="InterPro"/>
</dbReference>
<dbReference type="HOGENOM" id="CLU_565922_0_0_0"/>
<name>G8NT26_GRAMM</name>
<protein>
    <submittedName>
        <fullName evidence="2">Metallophosphoesterase</fullName>
    </submittedName>
</protein>
<evidence type="ECO:0000313" key="3">
    <source>
        <dbReference type="Proteomes" id="UP000007113"/>
    </source>
</evidence>
<gene>
    <name evidence="2" type="ordered locus">AciX8_3154</name>
</gene>
<reference evidence="2 3" key="1">
    <citation type="submission" date="2011-11" db="EMBL/GenBank/DDBJ databases">
        <title>Complete sequence of Granulicella mallensis MP5ACTX8.</title>
        <authorList>
            <consortium name="US DOE Joint Genome Institute"/>
            <person name="Lucas S."/>
            <person name="Copeland A."/>
            <person name="Lapidus A."/>
            <person name="Cheng J.-F."/>
            <person name="Goodwin L."/>
            <person name="Pitluck S."/>
            <person name="Peters L."/>
            <person name="Lu M."/>
            <person name="Detter J.C."/>
            <person name="Han C."/>
            <person name="Tapia R."/>
            <person name="Land M."/>
            <person name="Hauser L."/>
            <person name="Kyrpides N."/>
            <person name="Ivanova N."/>
            <person name="Mikhailova N."/>
            <person name="Pagani I."/>
            <person name="Rawat S."/>
            <person name="Mannisto M."/>
            <person name="Haggblom M."/>
            <person name="Woyke T."/>
        </authorList>
    </citation>
    <scope>NUCLEOTIDE SEQUENCE [LARGE SCALE GENOMIC DNA]</scope>
    <source>
        <strain evidence="3">ATCC BAA-1857 / DSM 23137 / MP5ACTX8</strain>
    </source>
</reference>
<accession>G8NT26</accession>
<dbReference type="InterPro" id="IPR004843">
    <property type="entry name" value="Calcineurin-like_PHP"/>
</dbReference>
<dbReference type="AlphaFoldDB" id="G8NT26"/>
<feature type="domain" description="Calcineurin-like phosphoesterase" evidence="1">
    <location>
        <begin position="171"/>
        <end position="371"/>
    </location>
</feature>
<dbReference type="KEGG" id="gma:AciX8_3154"/>
<proteinExistence type="predicted"/>
<sequence length="482" mass="53117">MLHDKVGDKSFITAGLDAVIDHLKEPTGDNQTSIASAISSTDKDVVEAERLALLHHFTAMKSSASTEQSHRDVHYVSRVDPVGAFQAVLAKLFKEIPGLQGYGDANPIWATTLVEQGIYDLKSFFHHVHDDVSRKEPFIASVLKEWKQLKFERAPYPAGLPATLPLSDHAKVALLADWGGDNPAARKVAAVVNRQKPDLAIHLGDIYYGGIASECETFLRLWPLQAIAGKPGAGIPPKSSLALNGNHEMYSGGEAYFSVVLKAFGQPQPFFCLENKHWRLIGLDTAYAAGRLKPTSETDPIAPQWNWLLNLLKTGEKKANIFLTHHQPVSAHTDEHNDSAPLRSDIVDLMAVDGIGQTAIFGWFFGHEHRCALYRDSELPYNARLIGNGCIPHQVQEEKAADAGCNNVDYFNKRQDAIGSGAAVSMYAQLTFQGSESAELLIEYIDEDNEVWGSEVWNAERGRLDASGKFQETDFDKQLSDQ</sequence>
<dbReference type="Proteomes" id="UP000007113">
    <property type="component" value="Chromosome"/>
</dbReference>
<dbReference type="SUPFAM" id="SSF56300">
    <property type="entry name" value="Metallo-dependent phosphatases"/>
    <property type="match status" value="1"/>
</dbReference>
<dbReference type="Gene3D" id="3.60.21.10">
    <property type="match status" value="1"/>
</dbReference>
<dbReference type="EMBL" id="CP003130">
    <property type="protein sequence ID" value="AEU37456.1"/>
    <property type="molecule type" value="Genomic_DNA"/>
</dbReference>
<keyword evidence="3" id="KW-1185">Reference proteome</keyword>
<evidence type="ECO:0000259" key="1">
    <source>
        <dbReference type="Pfam" id="PF00149"/>
    </source>
</evidence>
<evidence type="ECO:0000313" key="2">
    <source>
        <dbReference type="EMBL" id="AEU37456.1"/>
    </source>
</evidence>
<organism evidence="2 3">
    <name type="scientific">Granulicella mallensis (strain ATCC BAA-1857 / DSM 23137 / MP5ACTX8)</name>
    <dbReference type="NCBI Taxonomy" id="682795"/>
    <lineage>
        <taxon>Bacteria</taxon>
        <taxon>Pseudomonadati</taxon>
        <taxon>Acidobacteriota</taxon>
        <taxon>Terriglobia</taxon>
        <taxon>Terriglobales</taxon>
        <taxon>Acidobacteriaceae</taxon>
        <taxon>Granulicella</taxon>
    </lineage>
</organism>
<dbReference type="STRING" id="682795.AciX8_3154"/>
<dbReference type="RefSeq" id="WP_014266332.1">
    <property type="nucleotide sequence ID" value="NC_016631.1"/>
</dbReference>
<dbReference type="eggNOG" id="COG1409">
    <property type="taxonomic scope" value="Bacteria"/>
</dbReference>